<protein>
    <submittedName>
        <fullName evidence="2">Uncharacterized protein</fullName>
    </submittedName>
</protein>
<accession>A0A165D2K8</accession>
<feature type="region of interest" description="Disordered" evidence="1">
    <location>
        <begin position="199"/>
        <end position="265"/>
    </location>
</feature>
<feature type="compositionally biased region" description="Basic and acidic residues" evidence="1">
    <location>
        <begin position="8"/>
        <end position="21"/>
    </location>
</feature>
<dbReference type="OrthoDB" id="2804685at2759"/>
<dbReference type="AlphaFoldDB" id="A0A165D2K8"/>
<dbReference type="RefSeq" id="XP_040761771.1">
    <property type="nucleotide sequence ID" value="XM_040914565.1"/>
</dbReference>
<feature type="compositionally biased region" description="Basic and acidic residues" evidence="1">
    <location>
        <begin position="744"/>
        <end position="782"/>
    </location>
</feature>
<name>A0A165D2K8_9APHY</name>
<feature type="compositionally biased region" description="Basic and acidic residues" evidence="1">
    <location>
        <begin position="724"/>
        <end position="736"/>
    </location>
</feature>
<feature type="compositionally biased region" description="Basic and acidic residues" evidence="1">
    <location>
        <begin position="604"/>
        <end position="691"/>
    </location>
</feature>
<dbReference type="Proteomes" id="UP000076871">
    <property type="component" value="Unassembled WGS sequence"/>
</dbReference>
<dbReference type="STRING" id="1314785.A0A165D2K8"/>
<feature type="region of interest" description="Disordered" evidence="1">
    <location>
        <begin position="286"/>
        <end position="323"/>
    </location>
</feature>
<feature type="region of interest" description="Disordered" evidence="1">
    <location>
        <begin position="1"/>
        <end position="21"/>
    </location>
</feature>
<sequence>MHGKHWKSIGDRCEQRAGHEARASQILTEDSLDQATGHNHLAIVDAALLFFTSIRTMGSRYATFGQSRHFTEHNTPSHGNPIPSSSELQQQLRKEIEHQLRPRFEQHQKAKEEALENGVGPDEAEREFRRNVTQLRRVADQRFEQAMGQYRRGARPSPGQQLDESSIQRQDTIWRAITRRNEGLQEPDFLYRRTETIDAIGGPSRAGPPAWPPNNLSREEPPSNEPAFGDSFAMPGSYEEEQSQRTEGNAWSELGRSPFGHGHLRSRTPLNLDAWRSAGVHDSGTVFQGLHPNASLPSRSRHSSDSQRHAPQPFVSAVPSGSRDYANNDLSEVLSDANLRDLARTLMNGDMNVHAKETARTPQLPRQFPAHLYPHLAERSQSTTPKPGVPHPLRTGIRAAEDVHPSRPPIFGSPFTGTLENENRPAVHVPHAEYWLPPSSSDMQPVDPSTFTIDDDSRSILSPMIPYANLGKASMSDAGTHPFQHPTQTSSDRMAQGQSGRSSALTPEGIEMINADEGDSDWEAPEFTELDKEELDKIISADLPSILEGVEAIHEKYAAQPAAQPLEQPKGVTVTEVPDEAEVDLVEEPQEVQKKPAKVGKAKRKEEAKRREEARRKAEEARQKEDEVRKQKEQEAQEEREARRLEEERKKAEEQRAFEEEHRLKEPEARFAREQAELRRQAETRQRKDSWARTPAAASKQDAIKNESKDLAKKATDGKWTGNELRKKEEELRKTAELLSLQEEEQKRREQELAMREQEMESRHVDEDRRRMPGALRNREVELRAREREIQRQGEENRKNAEKICKKDIELTHREEALNRMAQEMFARLESYREEMRREWLSMGGELS</sequence>
<dbReference type="EMBL" id="KV427639">
    <property type="protein sequence ID" value="KZT04031.1"/>
    <property type="molecule type" value="Genomic_DNA"/>
</dbReference>
<proteinExistence type="predicted"/>
<reference evidence="2 3" key="1">
    <citation type="journal article" date="2016" name="Mol. Biol. Evol.">
        <title>Comparative Genomics of Early-Diverging Mushroom-Forming Fungi Provides Insights into the Origins of Lignocellulose Decay Capabilities.</title>
        <authorList>
            <person name="Nagy L.G."/>
            <person name="Riley R."/>
            <person name="Tritt A."/>
            <person name="Adam C."/>
            <person name="Daum C."/>
            <person name="Floudas D."/>
            <person name="Sun H."/>
            <person name="Yadav J.S."/>
            <person name="Pangilinan J."/>
            <person name="Larsson K.H."/>
            <person name="Matsuura K."/>
            <person name="Barry K."/>
            <person name="Labutti K."/>
            <person name="Kuo R."/>
            <person name="Ohm R.A."/>
            <person name="Bhattacharya S.S."/>
            <person name="Shirouzu T."/>
            <person name="Yoshinaga Y."/>
            <person name="Martin F.M."/>
            <person name="Grigoriev I.V."/>
            <person name="Hibbett D.S."/>
        </authorList>
    </citation>
    <scope>NUCLEOTIDE SEQUENCE [LARGE SCALE GENOMIC DNA]</scope>
    <source>
        <strain evidence="2 3">93-53</strain>
    </source>
</reference>
<keyword evidence="3" id="KW-1185">Reference proteome</keyword>
<gene>
    <name evidence="2" type="ORF">LAESUDRAFT_814285</name>
</gene>
<evidence type="ECO:0000313" key="2">
    <source>
        <dbReference type="EMBL" id="KZT04031.1"/>
    </source>
</evidence>
<dbReference type="GeneID" id="63831592"/>
<feature type="region of interest" description="Disordered" evidence="1">
    <location>
        <begin position="473"/>
        <end position="508"/>
    </location>
</feature>
<organism evidence="2 3">
    <name type="scientific">Laetiporus sulphureus 93-53</name>
    <dbReference type="NCBI Taxonomy" id="1314785"/>
    <lineage>
        <taxon>Eukaryota</taxon>
        <taxon>Fungi</taxon>
        <taxon>Dikarya</taxon>
        <taxon>Basidiomycota</taxon>
        <taxon>Agaricomycotina</taxon>
        <taxon>Agaricomycetes</taxon>
        <taxon>Polyporales</taxon>
        <taxon>Laetiporus</taxon>
    </lineage>
</organism>
<feature type="compositionally biased region" description="Polar residues" evidence="1">
    <location>
        <begin position="485"/>
        <end position="505"/>
    </location>
</feature>
<dbReference type="InParanoid" id="A0A165D2K8"/>
<feature type="compositionally biased region" description="Acidic residues" evidence="1">
    <location>
        <begin position="577"/>
        <end position="590"/>
    </location>
</feature>
<feature type="region of interest" description="Disordered" evidence="1">
    <location>
        <begin position="560"/>
        <end position="782"/>
    </location>
</feature>
<evidence type="ECO:0000313" key="3">
    <source>
        <dbReference type="Proteomes" id="UP000076871"/>
    </source>
</evidence>
<feature type="compositionally biased region" description="Basic and acidic residues" evidence="1">
    <location>
        <begin position="702"/>
        <end position="717"/>
    </location>
</feature>
<evidence type="ECO:0000256" key="1">
    <source>
        <dbReference type="SAM" id="MobiDB-lite"/>
    </source>
</evidence>